<dbReference type="PANTHER" id="PTHR11824">
    <property type="entry name" value="VOLTAGE-DEPENDENT CALCIUM CHANNEL BETA SUBUNIT"/>
    <property type="match status" value="1"/>
</dbReference>
<name>B8Y5Z0_DUGJA</name>
<dbReference type="InterPro" id="IPR008145">
    <property type="entry name" value="GK/Ca_channel_bsu"/>
</dbReference>
<dbReference type="GO" id="GO:0005891">
    <property type="term" value="C:voltage-gated calcium channel complex"/>
    <property type="evidence" value="ECO:0007669"/>
    <property type="project" value="InterPro"/>
</dbReference>
<feature type="region of interest" description="Disordered" evidence="2">
    <location>
        <begin position="209"/>
        <end position="229"/>
    </location>
</feature>
<organism evidence="4">
    <name type="scientific">Dugesia japonica</name>
    <name type="common">Planarian</name>
    <dbReference type="NCBI Taxonomy" id="6161"/>
    <lineage>
        <taxon>Eukaryota</taxon>
        <taxon>Metazoa</taxon>
        <taxon>Spiralia</taxon>
        <taxon>Lophotrochozoa</taxon>
        <taxon>Platyhelminthes</taxon>
        <taxon>Rhabditophora</taxon>
        <taxon>Seriata</taxon>
        <taxon>Tricladida</taxon>
        <taxon>Continenticola</taxon>
        <taxon>Geoplanoidea</taxon>
        <taxon>Dugesiidae</taxon>
        <taxon>Dugesia</taxon>
    </lineage>
</organism>
<feature type="region of interest" description="Disordered" evidence="2">
    <location>
        <begin position="118"/>
        <end position="153"/>
    </location>
</feature>
<feature type="compositionally biased region" description="Polar residues" evidence="2">
    <location>
        <begin position="136"/>
        <end position="152"/>
    </location>
</feature>
<feature type="region of interest" description="Disordered" evidence="2">
    <location>
        <begin position="588"/>
        <end position="608"/>
    </location>
</feature>
<dbReference type="Gene3D" id="2.30.30.40">
    <property type="entry name" value="SH3 Domains"/>
    <property type="match status" value="1"/>
</dbReference>
<dbReference type="SMART" id="SM00072">
    <property type="entry name" value="GuKc"/>
    <property type="match status" value="1"/>
</dbReference>
<dbReference type="Pfam" id="PF00625">
    <property type="entry name" value="Guanylate_kin"/>
    <property type="match status" value="1"/>
</dbReference>
<protein>
    <submittedName>
        <fullName evidence="4">Voltage-operated calcium channel subunit beta-2</fullName>
    </submittedName>
</protein>
<feature type="compositionally biased region" description="Polar residues" evidence="2">
    <location>
        <begin position="118"/>
        <end position="129"/>
    </location>
</feature>
<dbReference type="SUPFAM" id="SSF52540">
    <property type="entry name" value="P-loop containing nucleoside triphosphate hydrolases"/>
    <property type="match status" value="1"/>
</dbReference>
<evidence type="ECO:0000256" key="1">
    <source>
        <dbReference type="ARBA" id="ARBA00022553"/>
    </source>
</evidence>
<evidence type="ECO:0000259" key="3">
    <source>
        <dbReference type="SMART" id="SM00072"/>
    </source>
</evidence>
<sequence>MHRDDVSVSDNSSNSEDEIDRIHNKAKEALEKAKAKQYPAFAIRSNIAFNAEYLSPEDVPLPAHMITFGVKDFLHVKERFNQDWWIARLVRIGGSLGFIPSPAKIEAIRVSIYSNQTAQPTTNESNNSPDLKDNQPIFNSFDENPDNPQVNLNERPLLFNNQLKKQSSQPGPIQNLAASRRLVPELDEEGLFTNEGLNGDGENTDMNNATSNSTNKIKTPQSAPVGGLGMKRKPFLKKLNMIQPYEIVPCMRPVIFLGPALKGFEVTDMMQKAIFDFLRKHFEGRIIVTRINADITQVKRIATTNFEKKSNSLDNKKKNTTLINIQQEIERIFDLSSTMQLVVLDADTINHPSQIAKTCLAPLLVYIKIVSLKVLSRLIKNRGKSQKHNASFQISAAEKLQQCADETFDLILDQNNLTGATECLRHFLDTYWTATHPPHLKSKADRILGYRDNSGRKSSKHDLDYSGNVISQMGIDAGFTLKEMNSLLGPTLSWTNFNKNTDTSSADAIHDSSRTNLIWGGDPEEYRSDREMRVDQKDRNSSSLVSMLDLKNSKNETVTPITKPIPSEIFASKIGSLKTQLLSHTATSNHMAPVSSHDSEQTKVYTSRSYLQQKQRLLELEEKKRTDKDIARQRRKQLRINVETKRSDLDNF</sequence>
<dbReference type="Gene3D" id="3.40.50.300">
    <property type="entry name" value="P-loop containing nucleotide triphosphate hydrolases"/>
    <property type="match status" value="1"/>
</dbReference>
<accession>B8Y5Z0</accession>
<dbReference type="PRINTS" id="PR01626">
    <property type="entry name" value="LCACHANNELB"/>
</dbReference>
<reference evidence="4" key="1">
    <citation type="submission" date="2008-11" db="EMBL/GenBank/DDBJ databases">
        <title>Voltage-operated calcium channel subunits in the planarian Dugesia japonica.</title>
        <authorList>
            <person name="Nogi T."/>
            <person name="Zhang D."/>
            <person name="Chan J.D."/>
            <person name="Marchant J.S."/>
        </authorList>
    </citation>
    <scope>NUCLEOTIDE SEQUENCE</scope>
</reference>
<keyword evidence="1" id="KW-0597">Phosphoprotein</keyword>
<dbReference type="InterPro" id="IPR027417">
    <property type="entry name" value="P-loop_NTPase"/>
</dbReference>
<dbReference type="InterPro" id="IPR000584">
    <property type="entry name" value="VDCC_L_bsu"/>
</dbReference>
<dbReference type="CDD" id="cd11863">
    <property type="entry name" value="SH3_CACNB"/>
    <property type="match status" value="1"/>
</dbReference>
<dbReference type="AlphaFoldDB" id="B8Y5Z0"/>
<feature type="domain" description="Guanylate kinase/L-type calcium channel beta subunit" evidence="3">
    <location>
        <begin position="250"/>
        <end position="432"/>
    </location>
</feature>
<dbReference type="GO" id="GO:0005245">
    <property type="term" value="F:voltage-gated calcium channel activity"/>
    <property type="evidence" value="ECO:0007669"/>
    <property type="project" value="InterPro"/>
</dbReference>
<dbReference type="EMBL" id="FJ483939">
    <property type="protein sequence ID" value="ACK86666.1"/>
    <property type="molecule type" value="mRNA"/>
</dbReference>
<dbReference type="InterPro" id="IPR036028">
    <property type="entry name" value="SH3-like_dom_sf"/>
</dbReference>
<feature type="compositionally biased region" description="Polar residues" evidence="2">
    <location>
        <begin position="209"/>
        <end position="222"/>
    </location>
</feature>
<evidence type="ECO:0000256" key="2">
    <source>
        <dbReference type="SAM" id="MobiDB-lite"/>
    </source>
</evidence>
<evidence type="ECO:0000313" key="4">
    <source>
        <dbReference type="EMBL" id="ACK86666.1"/>
    </source>
</evidence>
<proteinExistence type="evidence at transcript level"/>
<dbReference type="SUPFAM" id="SSF50044">
    <property type="entry name" value="SH3-domain"/>
    <property type="match status" value="1"/>
</dbReference>